<feature type="region of interest" description="Disordered" evidence="1">
    <location>
        <begin position="1"/>
        <end position="71"/>
    </location>
</feature>
<feature type="compositionally biased region" description="Basic residues" evidence="1">
    <location>
        <begin position="1"/>
        <end position="10"/>
    </location>
</feature>
<protein>
    <submittedName>
        <fullName evidence="2">Uncharacterized protein</fullName>
    </submittedName>
</protein>
<gene>
    <name evidence="2" type="ORF">BcDW1_6673</name>
</gene>
<accession>M7TU16</accession>
<sequence length="432" mass="48497">MVRQSQRKKARLPERFRSEEGQEASSSSQPAAPAPTTPISAASASSNAPRPTPSYSSSSSPSSGPETPCPLVQRAGKLWREKVRATLPERANLPTIMEQVSQASPVSIVETQANHRPNRRPQEEYVPVRKPEDEYDIDSPHFGMEHTPEWDDLGIDIDDQSQGRWFPPGLMAPPAYNTLSPAARIMLFHEVTKKMPFKNLVAYLNVTGDQLDNFVELYNSEFVRYIKEEELERSVESRMSEIRRSENRLITVDDFDLILYEEVDSKLPPTVLDSPIPLLEIGKAIAFLQTCYGSQIPGNHLNNDRRSNNVVLSLSELNEIIEEMGKYHRLGEGYDYDFNHDLRLAEYIDEINLVNSAQKSVLPAQEAEEQAQKPIGRPKKRGKQFANKPLRNKADLLKMVLSSKVQQTDSVEDEAGKEAEGSGLNKGKGRGN</sequence>
<dbReference type="HOGENOM" id="CLU_655799_0_0_1"/>
<dbReference type="AlphaFoldDB" id="M7TU16"/>
<name>M7TU16_BOTF1</name>
<feature type="compositionally biased region" description="Low complexity" evidence="1">
    <location>
        <begin position="37"/>
        <end position="70"/>
    </location>
</feature>
<evidence type="ECO:0000256" key="1">
    <source>
        <dbReference type="SAM" id="MobiDB-lite"/>
    </source>
</evidence>
<proteinExistence type="predicted"/>
<feature type="region of interest" description="Disordered" evidence="1">
    <location>
        <begin position="362"/>
        <end position="432"/>
    </location>
</feature>
<evidence type="ECO:0000313" key="3">
    <source>
        <dbReference type="Proteomes" id="UP000012045"/>
    </source>
</evidence>
<reference evidence="3" key="1">
    <citation type="journal article" date="2013" name="Genome Announc.">
        <title>Draft genome sequence of Botrytis cinerea BcDW1, inoculum for noble rot of grape berries.</title>
        <authorList>
            <person name="Blanco-Ulate B."/>
            <person name="Allen G."/>
            <person name="Powell A.L."/>
            <person name="Cantu D."/>
        </authorList>
    </citation>
    <scope>NUCLEOTIDE SEQUENCE [LARGE SCALE GENOMIC DNA]</scope>
    <source>
        <strain evidence="3">BcDW1</strain>
    </source>
</reference>
<dbReference type="Proteomes" id="UP000012045">
    <property type="component" value="Unassembled WGS sequence"/>
</dbReference>
<organism evidence="2 3">
    <name type="scientific">Botryotinia fuckeliana (strain BcDW1)</name>
    <name type="common">Noble rot fungus</name>
    <name type="synonym">Botrytis cinerea</name>
    <dbReference type="NCBI Taxonomy" id="1290391"/>
    <lineage>
        <taxon>Eukaryota</taxon>
        <taxon>Fungi</taxon>
        <taxon>Dikarya</taxon>
        <taxon>Ascomycota</taxon>
        <taxon>Pezizomycotina</taxon>
        <taxon>Leotiomycetes</taxon>
        <taxon>Helotiales</taxon>
        <taxon>Sclerotiniaceae</taxon>
        <taxon>Botrytis</taxon>
    </lineage>
</organism>
<dbReference type="EMBL" id="KB707935">
    <property type="protein sequence ID" value="EMR84689.1"/>
    <property type="molecule type" value="Genomic_DNA"/>
</dbReference>
<evidence type="ECO:0000313" key="2">
    <source>
        <dbReference type="EMBL" id="EMR84689.1"/>
    </source>
</evidence>
<feature type="compositionally biased region" description="Basic and acidic residues" evidence="1">
    <location>
        <begin position="11"/>
        <end position="20"/>
    </location>
</feature>
<dbReference type="OrthoDB" id="3552995at2759"/>